<name>A0A0G2AG25_9BACT</name>
<accession>A0A0G2AG25</accession>
<dbReference type="EMBL" id="LCRH01000057">
    <property type="protein sequence ID" value="KKW31484.1"/>
    <property type="molecule type" value="Genomic_DNA"/>
</dbReference>
<comment type="caution">
    <text evidence="2">The sequence shown here is derived from an EMBL/GenBank/DDBJ whole genome shotgun (WGS) entry which is preliminary data.</text>
</comment>
<dbReference type="Pfam" id="PF23988">
    <property type="entry name" value="DUF7309"/>
    <property type="match status" value="1"/>
</dbReference>
<evidence type="ECO:0000313" key="2">
    <source>
        <dbReference type="EMBL" id="KKW31484.1"/>
    </source>
</evidence>
<organism evidence="2 3">
    <name type="scientific">Candidatus Uhrbacteria bacterium GW2011_GWA2_52_8d</name>
    <dbReference type="NCBI Taxonomy" id="1618979"/>
    <lineage>
        <taxon>Bacteria</taxon>
        <taxon>Candidatus Uhriibacteriota</taxon>
    </lineage>
</organism>
<reference evidence="2 3" key="1">
    <citation type="journal article" date="2015" name="Nature">
        <title>rRNA introns, odd ribosomes, and small enigmatic genomes across a large radiation of phyla.</title>
        <authorList>
            <person name="Brown C.T."/>
            <person name="Hug L.A."/>
            <person name="Thomas B.C."/>
            <person name="Sharon I."/>
            <person name="Castelle C.J."/>
            <person name="Singh A."/>
            <person name="Wilkins M.J."/>
            <person name="Williams K.H."/>
            <person name="Banfield J.F."/>
        </authorList>
    </citation>
    <scope>NUCLEOTIDE SEQUENCE [LARGE SCALE GENOMIC DNA]</scope>
</reference>
<evidence type="ECO:0000259" key="1">
    <source>
        <dbReference type="Pfam" id="PF23988"/>
    </source>
</evidence>
<gene>
    <name evidence="2" type="ORF">UY76_C0057G0001</name>
</gene>
<feature type="domain" description="DUF7309" evidence="1">
    <location>
        <begin position="13"/>
        <end position="172"/>
    </location>
</feature>
<proteinExistence type="predicted"/>
<dbReference type="Proteomes" id="UP000034054">
    <property type="component" value="Unassembled WGS sequence"/>
</dbReference>
<protein>
    <recommendedName>
        <fullName evidence="1">DUF7309 domain-containing protein</fullName>
    </recommendedName>
</protein>
<evidence type="ECO:0000313" key="3">
    <source>
        <dbReference type="Proteomes" id="UP000034054"/>
    </source>
</evidence>
<dbReference type="InterPro" id="IPR055733">
    <property type="entry name" value="DUF7309"/>
</dbReference>
<dbReference type="AlphaFoldDB" id="A0A0G2AG25"/>
<sequence length="224" mass="25925">MSTDIHENNLQEWERLYDASDRFFQLAPWSWMADDDLFAIVDPRIPETLFGCVMGQRGEHLALAGYVGEMGMRGYFQIASNAHDESMGGMLGVQHCLMASFEDRDALEPNDKNIIVSLNRRYRGKQVWPIFREYKPGFFPWFLTPIQITWLTTLLEQSLIVAEYARKHDEGLSRACRTKGQIMARVLRNPNDETSWETTWLPFDPETYIRLGAAPLWQATETVL</sequence>